<dbReference type="GO" id="GO:0003690">
    <property type="term" value="F:double-stranded DNA binding"/>
    <property type="evidence" value="ECO:0007669"/>
    <property type="project" value="UniProtKB-UniRule"/>
</dbReference>
<evidence type="ECO:0000256" key="2">
    <source>
        <dbReference type="HAMAP-Rule" id="MF_01875"/>
    </source>
</evidence>
<evidence type="ECO:0000256" key="3">
    <source>
        <dbReference type="SAM" id="MobiDB-lite"/>
    </source>
</evidence>
<evidence type="ECO:0000256" key="1">
    <source>
        <dbReference type="ARBA" id="ARBA00023125"/>
    </source>
</evidence>
<evidence type="ECO:0000313" key="5">
    <source>
        <dbReference type="EMBL" id="APH70430.1"/>
    </source>
</evidence>
<comment type="similarity">
    <text evidence="2">Belongs to the prokaryotic Ku family.</text>
</comment>
<dbReference type="STRING" id="1670800.BSQ44_02820"/>
<dbReference type="OrthoDB" id="9780854at2"/>
<dbReference type="PIRSF" id="PIRSF006493">
    <property type="entry name" value="Prok_Ku"/>
    <property type="match status" value="1"/>
</dbReference>
<dbReference type="EMBL" id="CP018171">
    <property type="protein sequence ID" value="APH70430.1"/>
    <property type="molecule type" value="Genomic_DNA"/>
</dbReference>
<dbReference type="PANTHER" id="PTHR41251">
    <property type="entry name" value="NON-HOMOLOGOUS END JOINING PROTEIN KU"/>
    <property type="match status" value="1"/>
</dbReference>
<dbReference type="SMART" id="SM00559">
    <property type="entry name" value="Ku78"/>
    <property type="match status" value="1"/>
</dbReference>
<gene>
    <name evidence="2" type="primary">ku</name>
    <name evidence="5" type="ORF">BSQ44_02820</name>
</gene>
<protein>
    <recommendedName>
        <fullName evidence="2">Non-homologous end joining protein Ku</fullName>
    </recommendedName>
</protein>
<evidence type="ECO:0000313" key="6">
    <source>
        <dbReference type="Proteomes" id="UP000182840"/>
    </source>
</evidence>
<dbReference type="PANTHER" id="PTHR41251:SF1">
    <property type="entry name" value="NON-HOMOLOGOUS END JOINING PROTEIN KU"/>
    <property type="match status" value="1"/>
</dbReference>
<reference evidence="6" key="1">
    <citation type="submission" date="2016-11" db="EMBL/GenBank/DDBJ databases">
        <title>Mesorhizobium oceanicum sp. nov., isolated from deep seawater in South China Sea.</title>
        <authorList>
            <person name="Fu G.-Y."/>
        </authorList>
    </citation>
    <scope>NUCLEOTIDE SEQUENCE [LARGE SCALE GENOMIC DNA]</scope>
    <source>
        <strain evidence="6">B7</strain>
    </source>
</reference>
<evidence type="ECO:0000259" key="4">
    <source>
        <dbReference type="SMART" id="SM00559"/>
    </source>
</evidence>
<dbReference type="Pfam" id="PF02735">
    <property type="entry name" value="Ku"/>
    <property type="match status" value="1"/>
</dbReference>
<name>A0A1L3SM34_9HYPH</name>
<keyword evidence="2" id="KW-0234">DNA repair</keyword>
<comment type="function">
    <text evidence="2">With LigD forms a non-homologous end joining (NHEJ) DNA repair enzyme, which repairs dsDNA breaks with reduced fidelity. Binds linear dsDNA with 5'- and 3'- overhangs but not closed circular dsDNA nor ssDNA. Recruits and stimulates the ligase activity of LigD.</text>
</comment>
<keyword evidence="2" id="KW-0227">DNA damage</keyword>
<proteinExistence type="inferred from homology"/>
<dbReference type="NCBIfam" id="TIGR02772">
    <property type="entry name" value="Ku_bact"/>
    <property type="match status" value="1"/>
</dbReference>
<feature type="compositionally biased region" description="Basic residues" evidence="3">
    <location>
        <begin position="265"/>
        <end position="277"/>
    </location>
</feature>
<feature type="domain" description="Ku" evidence="4">
    <location>
        <begin position="55"/>
        <end position="185"/>
    </location>
</feature>
<dbReference type="GO" id="GO:0006303">
    <property type="term" value="P:double-strand break repair via nonhomologous end joining"/>
    <property type="evidence" value="ECO:0007669"/>
    <property type="project" value="UniProtKB-UniRule"/>
</dbReference>
<dbReference type="KEGG" id="meso:BSQ44_02820"/>
<dbReference type="SUPFAM" id="SSF100939">
    <property type="entry name" value="SPOC domain-like"/>
    <property type="match status" value="1"/>
</dbReference>
<dbReference type="InterPro" id="IPR009187">
    <property type="entry name" value="Prok_Ku"/>
</dbReference>
<dbReference type="GO" id="GO:0006310">
    <property type="term" value="P:DNA recombination"/>
    <property type="evidence" value="ECO:0007669"/>
    <property type="project" value="UniProtKB-KW"/>
</dbReference>
<dbReference type="HAMAP" id="MF_01875">
    <property type="entry name" value="Prokaryotic_Ku"/>
    <property type="match status" value="1"/>
</dbReference>
<dbReference type="Proteomes" id="UP000182840">
    <property type="component" value="Chromosome"/>
</dbReference>
<feature type="region of interest" description="Disordered" evidence="3">
    <location>
        <begin position="256"/>
        <end position="289"/>
    </location>
</feature>
<dbReference type="CDD" id="cd00789">
    <property type="entry name" value="KU_like"/>
    <property type="match status" value="1"/>
</dbReference>
<dbReference type="Gene3D" id="2.40.290.10">
    <property type="match status" value="1"/>
</dbReference>
<keyword evidence="6" id="KW-1185">Reference proteome</keyword>
<sequence length="289" mass="31859">MAARAVWKGYLQVAELSCGVALYAAASTSERISFNILNRKTGNRVQRQYVDEETGKPVERDDQVKGYEVADNQYVVLEPDEIAEAVPQGDKTLSVDTFLSCPNIDTVYFDKPYYVAPADEAAEQAFAVIREGMRAKNVAALARAVLFRRVRTVLLRAQGPGLIANTLNFDYEVRSAREAFSDIPEMTIKGEMLDLAKHIINTKKGEFKPDEYDDRYDAALAELVKAKMEGREIKAPERKPQGKVIDLMEALRQSAAATDAAGKKSGGKKTSSSKRSAKGGQAEQRKKAS</sequence>
<accession>A0A1L3SM34</accession>
<keyword evidence="2" id="KW-0233">DNA recombination</keyword>
<dbReference type="AlphaFoldDB" id="A0A1L3SM34"/>
<comment type="subunit">
    <text evidence="2">Homodimer. Interacts with LigD.</text>
</comment>
<keyword evidence="1 2" id="KW-0238">DNA-binding</keyword>
<dbReference type="InterPro" id="IPR016194">
    <property type="entry name" value="SPOC-like_C_dom_sf"/>
</dbReference>
<dbReference type="InterPro" id="IPR006164">
    <property type="entry name" value="DNA_bd_Ku70/Ku80"/>
</dbReference>
<organism evidence="5 6">
    <name type="scientific">Aquibium oceanicum</name>
    <dbReference type="NCBI Taxonomy" id="1670800"/>
    <lineage>
        <taxon>Bacteria</taxon>
        <taxon>Pseudomonadati</taxon>
        <taxon>Pseudomonadota</taxon>
        <taxon>Alphaproteobacteria</taxon>
        <taxon>Hyphomicrobiales</taxon>
        <taxon>Phyllobacteriaceae</taxon>
        <taxon>Aquibium</taxon>
    </lineage>
</organism>
<dbReference type="RefSeq" id="WP_072601842.1">
    <property type="nucleotide sequence ID" value="NZ_CP018171.1"/>
</dbReference>